<feature type="non-terminal residue" evidence="1">
    <location>
        <position position="1"/>
    </location>
</feature>
<dbReference type="AlphaFoldDB" id="A0A0H5QXZ4"/>
<protein>
    <submittedName>
        <fullName evidence="1">Uncharacterized protein</fullName>
    </submittedName>
</protein>
<sequence length="111" mass="12273">DDKAELISLNASSEMDYVFALTKGPPGHVNLWVKLDVSLIIDSGMIQIPRQKFAVSDSEMDFVLLDRPILLQLGSNVDSMLEAFATESFDDQATGNSTALKPYNGVVFEYR</sequence>
<organism evidence="1">
    <name type="scientific">Spongospora subterranea</name>
    <dbReference type="NCBI Taxonomy" id="70186"/>
    <lineage>
        <taxon>Eukaryota</taxon>
        <taxon>Sar</taxon>
        <taxon>Rhizaria</taxon>
        <taxon>Endomyxa</taxon>
        <taxon>Phytomyxea</taxon>
        <taxon>Plasmodiophorida</taxon>
        <taxon>Plasmodiophoridae</taxon>
        <taxon>Spongospora</taxon>
    </lineage>
</organism>
<reference evidence="1" key="1">
    <citation type="submission" date="2015-04" db="EMBL/GenBank/DDBJ databases">
        <title>The genome sequence of the plant pathogenic Rhizarian Plasmodiophora brassicae reveals insights in its biotrophic life cycle and the origin of chitin synthesis.</title>
        <authorList>
            <person name="Schwelm A."/>
            <person name="Fogelqvist J."/>
            <person name="Knaust A."/>
            <person name="Julke S."/>
            <person name="Lilja T."/>
            <person name="Dhandapani V."/>
            <person name="Bonilla-Rosso G."/>
            <person name="Karlsson M."/>
            <person name="Shevchenko A."/>
            <person name="Choi S.R."/>
            <person name="Kim H.G."/>
            <person name="Park J.Y."/>
            <person name="Lim Y.P."/>
            <person name="Ludwig-Muller J."/>
            <person name="Dixelius C."/>
        </authorList>
    </citation>
    <scope>NUCLEOTIDE SEQUENCE</scope>
    <source>
        <tissue evidence="1">Potato root galls</tissue>
    </source>
</reference>
<evidence type="ECO:0000313" key="1">
    <source>
        <dbReference type="EMBL" id="CRZ00454.1"/>
    </source>
</evidence>
<accession>A0A0H5QXZ4</accession>
<dbReference type="EMBL" id="HACM01000012">
    <property type="protein sequence ID" value="CRZ00454.1"/>
    <property type="molecule type" value="Transcribed_RNA"/>
</dbReference>
<proteinExistence type="predicted"/>
<name>A0A0H5QXZ4_9EUKA</name>